<dbReference type="PANTHER" id="PTHR16026">
    <property type="entry name" value="CARTILAGE ACIDIC PROTEIN 1"/>
    <property type="match status" value="1"/>
</dbReference>
<dbReference type="Proteomes" id="UP000830583">
    <property type="component" value="Chromosome"/>
</dbReference>
<dbReference type="Pfam" id="PF13517">
    <property type="entry name" value="FG-GAP_3"/>
    <property type="match status" value="2"/>
</dbReference>
<feature type="chain" id="PRO_5045346274" evidence="2">
    <location>
        <begin position="20"/>
        <end position="674"/>
    </location>
</feature>
<dbReference type="InterPro" id="IPR026444">
    <property type="entry name" value="Secre_tail"/>
</dbReference>
<evidence type="ECO:0000313" key="5">
    <source>
        <dbReference type="EMBL" id="UPQ78029.1"/>
    </source>
</evidence>
<dbReference type="PANTHER" id="PTHR16026:SF0">
    <property type="entry name" value="CARTILAGE ACIDIC PROTEIN 1"/>
    <property type="match status" value="1"/>
</dbReference>
<protein>
    <submittedName>
        <fullName evidence="5">FG-GAP-like repeat-containing protein</fullName>
    </submittedName>
</protein>
<dbReference type="InterPro" id="IPR013517">
    <property type="entry name" value="FG-GAP"/>
</dbReference>
<dbReference type="NCBIfam" id="TIGR04183">
    <property type="entry name" value="Por_Secre_tail"/>
    <property type="match status" value="1"/>
</dbReference>
<reference evidence="5" key="1">
    <citation type="submission" date="2022-04" db="EMBL/GenBank/DDBJ databases">
        <title>Consumption of N2O by Flavobacterium azooxidireducens sp. nov. isolated from Decomposing Leaf Litter of Phragmites australis (Cav.).</title>
        <authorList>
            <person name="Behrendt U."/>
            <person name="Spanner T."/>
            <person name="Augustin J."/>
            <person name="Horn M.A."/>
            <person name="Kolb S."/>
            <person name="Ulrich A."/>
        </authorList>
    </citation>
    <scope>NUCLEOTIDE SEQUENCE</scope>
    <source>
        <strain evidence="5">IGB 4-14</strain>
    </source>
</reference>
<dbReference type="Pfam" id="PF07593">
    <property type="entry name" value="UnbV_ASPIC"/>
    <property type="match status" value="1"/>
</dbReference>
<evidence type="ECO:0000313" key="6">
    <source>
        <dbReference type="Proteomes" id="UP000830583"/>
    </source>
</evidence>
<name>A0ABY4KBS9_9FLAO</name>
<dbReference type="InterPro" id="IPR028994">
    <property type="entry name" value="Integrin_alpha_N"/>
</dbReference>
<accession>A0ABY4KBS9</accession>
<keyword evidence="6" id="KW-1185">Reference proteome</keyword>
<evidence type="ECO:0000256" key="1">
    <source>
        <dbReference type="ARBA" id="ARBA00022729"/>
    </source>
</evidence>
<dbReference type="EMBL" id="CP096205">
    <property type="protein sequence ID" value="UPQ78029.1"/>
    <property type="molecule type" value="Genomic_DNA"/>
</dbReference>
<dbReference type="InterPro" id="IPR027039">
    <property type="entry name" value="Crtac1"/>
</dbReference>
<evidence type="ECO:0000256" key="2">
    <source>
        <dbReference type="SAM" id="SignalP"/>
    </source>
</evidence>
<keyword evidence="1 2" id="KW-0732">Signal</keyword>
<proteinExistence type="predicted"/>
<dbReference type="SUPFAM" id="SSF69318">
    <property type="entry name" value="Integrin alpha N-terminal domain"/>
    <property type="match status" value="2"/>
</dbReference>
<dbReference type="Pfam" id="PF18962">
    <property type="entry name" value="Por_Secre_tail"/>
    <property type="match status" value="1"/>
</dbReference>
<evidence type="ECO:0000259" key="3">
    <source>
        <dbReference type="Pfam" id="PF07593"/>
    </source>
</evidence>
<feature type="signal peptide" evidence="2">
    <location>
        <begin position="1"/>
        <end position="19"/>
    </location>
</feature>
<dbReference type="Gene3D" id="2.130.10.130">
    <property type="entry name" value="Integrin alpha, N-terminal"/>
    <property type="match status" value="1"/>
</dbReference>
<evidence type="ECO:0000259" key="4">
    <source>
        <dbReference type="Pfam" id="PF18962"/>
    </source>
</evidence>
<organism evidence="5 6">
    <name type="scientific">Flavobacterium azooxidireducens</name>
    <dbReference type="NCBI Taxonomy" id="1871076"/>
    <lineage>
        <taxon>Bacteria</taxon>
        <taxon>Pseudomonadati</taxon>
        <taxon>Bacteroidota</taxon>
        <taxon>Flavobacteriia</taxon>
        <taxon>Flavobacteriales</taxon>
        <taxon>Flavobacteriaceae</taxon>
        <taxon>Flavobacterium</taxon>
    </lineage>
</organism>
<gene>
    <name evidence="5" type="ORF">M0M57_10325</name>
</gene>
<sequence>MKKNTILLLFCFSTLFISAQNTCLTAVEIPGFGFYTVDGINGDVPTLICASNGGSGADNGEWYSYTPSEDLTITITTDIVNNTPRRDTRFHVYTGTCGALVCHAGDDDVDASNGNYASSSTFDVIANTTYYIAFDDNWSAGGFTFQVLEYEFIEPEPQRLSFTNTNIALTGSYKECAVDMNNDFLDDIVGVSQNFVHIFYQNAEGGFTTNQVIPTSNAQFMPSWSTAAGDIDKDGYNDLLYGGGQGVTFMKSINNGTGFVQMSTSEYVFSQRSNFVDINNDGHLDAFVCHDVAPNVFYLNDGEGNLSFNQGGIGNYPSGGHYGSLWVDYDNDGDIDMFIAKCGGETARRTNQLFRNDGNGVFTEVGAAAGLADPIQTWSSAWADYDNDGDMDVLIGSYVTNEAHKLMRNNGDGTFTDVTAGSGWNLNTAVGTEYITYDFDNDGFADVLGSGGIVMFGNGDLTFTPFQVSGLAVGPVGDFNNDGFLDIQSGNTLKINNTNDNNWVKLNFRGIQSNGNGIGARVEIYGAWGKQIRDVRSGEGFAYMSSLNVHFGIGQATAIDQIIVRWPSGIVDTIDNPSINEALLVVEGETLSVNNTTFSSFKVYPNPAKDIVTLQSSNNSEVVSAEFFDLNGRKVFETPVVNETISIQSLATGTYILLAKDSEGTLSTHKLIKQ</sequence>
<feature type="domain" description="Secretion system C-terminal sorting" evidence="4">
    <location>
        <begin position="603"/>
        <end position="672"/>
    </location>
</feature>
<dbReference type="RefSeq" id="WP_248432961.1">
    <property type="nucleotide sequence ID" value="NZ_CP096205.1"/>
</dbReference>
<feature type="domain" description="ASPIC/UnbV" evidence="3">
    <location>
        <begin position="517"/>
        <end position="583"/>
    </location>
</feature>
<dbReference type="InterPro" id="IPR011519">
    <property type="entry name" value="UnbV_ASPIC"/>
</dbReference>